<keyword evidence="2" id="KW-1185">Reference proteome</keyword>
<sequence length="67" mass="7783">MQPRHRVNLPYLAAWRRWYPKFANGAQSTVLKADIRPYGQRRVISTLHIYLIDPLSDHRGGGGLRLQ</sequence>
<dbReference type="Proteomes" id="UP000033618">
    <property type="component" value="Unassembled WGS sequence"/>
</dbReference>
<dbReference type="STRING" id="28092.WM40_08620"/>
<dbReference type="AlphaFoldDB" id="A0A0F5K2J4"/>
<accession>A0A0F5K2J4</accession>
<organism evidence="1 2">
    <name type="scientific">Robbsia andropogonis</name>
    <dbReference type="NCBI Taxonomy" id="28092"/>
    <lineage>
        <taxon>Bacteria</taxon>
        <taxon>Pseudomonadati</taxon>
        <taxon>Pseudomonadota</taxon>
        <taxon>Betaproteobacteria</taxon>
        <taxon>Burkholderiales</taxon>
        <taxon>Burkholderiaceae</taxon>
        <taxon>Robbsia</taxon>
    </lineage>
</organism>
<gene>
    <name evidence="1" type="ORF">WM40_08620</name>
</gene>
<evidence type="ECO:0000313" key="1">
    <source>
        <dbReference type="EMBL" id="KKB64079.1"/>
    </source>
</evidence>
<comment type="caution">
    <text evidence="1">The sequence shown here is derived from an EMBL/GenBank/DDBJ whole genome shotgun (WGS) entry which is preliminary data.</text>
</comment>
<dbReference type="EMBL" id="LAQU01000006">
    <property type="protein sequence ID" value="KKB64079.1"/>
    <property type="molecule type" value="Genomic_DNA"/>
</dbReference>
<proteinExistence type="predicted"/>
<name>A0A0F5K2J4_9BURK</name>
<protein>
    <submittedName>
        <fullName evidence="1">Uncharacterized protein</fullName>
    </submittedName>
</protein>
<evidence type="ECO:0000313" key="2">
    <source>
        <dbReference type="Proteomes" id="UP000033618"/>
    </source>
</evidence>
<reference evidence="1 2" key="1">
    <citation type="submission" date="2015-03" db="EMBL/GenBank/DDBJ databases">
        <title>Draft Genome Sequence of Burkholderia andropogonis type strain ICMP2807, isolated from Sorghum bicolor.</title>
        <authorList>
            <person name="Lopes-Santos L."/>
            <person name="Castro D.B."/>
            <person name="Ottoboni L.M."/>
            <person name="Park D."/>
            <person name="Weirc B.S."/>
            <person name="Destefano S.A."/>
        </authorList>
    </citation>
    <scope>NUCLEOTIDE SEQUENCE [LARGE SCALE GENOMIC DNA]</scope>
    <source>
        <strain evidence="1 2">ICMP2807</strain>
    </source>
</reference>